<keyword evidence="1" id="KW-1133">Transmembrane helix</keyword>
<dbReference type="OrthoDB" id="350796at2157"/>
<protein>
    <submittedName>
        <fullName evidence="2">Sodium:proton antiporter</fullName>
    </submittedName>
</protein>
<feature type="transmembrane region" description="Helical" evidence="1">
    <location>
        <begin position="41"/>
        <end position="61"/>
    </location>
</feature>
<feature type="transmembrane region" description="Helical" evidence="1">
    <location>
        <begin position="12"/>
        <end position="29"/>
    </location>
</feature>
<dbReference type="Proteomes" id="UP000318864">
    <property type="component" value="Unassembled WGS sequence"/>
</dbReference>
<dbReference type="RefSeq" id="WP_141466362.1">
    <property type="nucleotide sequence ID" value="NZ_RBZW01000071.1"/>
</dbReference>
<sequence length="78" mass="8400">MKVPKLDVRYLVKSAGVVVLVIALLQYFGGILVETPGQIDFTGLATIGMMFLIFSAMIGIISANTSLPTPDWAVRSDQ</sequence>
<accession>A0A4S3TKP2</accession>
<keyword evidence="3" id="KW-1185">Reference proteome</keyword>
<comment type="caution">
    <text evidence="2">The sequence shown here is derived from an EMBL/GenBank/DDBJ whole genome shotgun (WGS) entry which is preliminary data.</text>
</comment>
<dbReference type="AlphaFoldDB" id="A0A4S3TKP2"/>
<keyword evidence="1" id="KW-0812">Transmembrane</keyword>
<keyword evidence="1" id="KW-0472">Membrane</keyword>
<evidence type="ECO:0000256" key="1">
    <source>
        <dbReference type="SAM" id="Phobius"/>
    </source>
</evidence>
<dbReference type="EMBL" id="RBZW01000071">
    <property type="protein sequence ID" value="THE63148.1"/>
    <property type="molecule type" value="Genomic_DNA"/>
</dbReference>
<name>A0A4S3TKP2_9EURY</name>
<evidence type="ECO:0000313" key="2">
    <source>
        <dbReference type="EMBL" id="THE63148.1"/>
    </source>
</evidence>
<proteinExistence type="predicted"/>
<gene>
    <name evidence="2" type="ORF">D8Y22_19785</name>
</gene>
<organism evidence="2 3">
    <name type="scientific">Salinadaptatus halalkaliphilus</name>
    <dbReference type="NCBI Taxonomy" id="2419781"/>
    <lineage>
        <taxon>Archaea</taxon>
        <taxon>Methanobacteriati</taxon>
        <taxon>Methanobacteriota</taxon>
        <taxon>Stenosarchaea group</taxon>
        <taxon>Halobacteria</taxon>
        <taxon>Halobacteriales</taxon>
        <taxon>Natrialbaceae</taxon>
        <taxon>Salinadaptatus</taxon>
    </lineage>
</organism>
<evidence type="ECO:0000313" key="3">
    <source>
        <dbReference type="Proteomes" id="UP000318864"/>
    </source>
</evidence>
<reference evidence="2 3" key="1">
    <citation type="submission" date="2018-10" db="EMBL/GenBank/DDBJ databases">
        <title>Natronolimnobius sp. XQ-INN 246 isolated from Inner Mongolia Autonomous Region of China.</title>
        <authorList>
            <person name="Xue Q."/>
        </authorList>
    </citation>
    <scope>NUCLEOTIDE SEQUENCE [LARGE SCALE GENOMIC DNA]</scope>
    <source>
        <strain evidence="2 3">XQ-INN 246</strain>
    </source>
</reference>